<name>A0A552VA43_9FLAO</name>
<protein>
    <submittedName>
        <fullName evidence="3">Anti-sigma factor</fullName>
    </submittedName>
</protein>
<dbReference type="GO" id="GO:0016989">
    <property type="term" value="F:sigma factor antagonist activity"/>
    <property type="evidence" value="ECO:0007669"/>
    <property type="project" value="TreeGrafter"/>
</dbReference>
<dbReference type="EMBL" id="VJVZ01000001">
    <property type="protein sequence ID" value="TRW27345.1"/>
    <property type="molecule type" value="Genomic_DNA"/>
</dbReference>
<comment type="caution">
    <text evidence="3">The sequence shown here is derived from an EMBL/GenBank/DDBJ whole genome shotgun (WGS) entry which is preliminary data.</text>
</comment>
<dbReference type="RefSeq" id="WP_143371571.1">
    <property type="nucleotide sequence ID" value="NZ_VJVZ01000001.1"/>
</dbReference>
<dbReference type="GO" id="GO:0006417">
    <property type="term" value="P:regulation of translation"/>
    <property type="evidence" value="ECO:0007669"/>
    <property type="project" value="TreeGrafter"/>
</dbReference>
<evidence type="ECO:0000259" key="2">
    <source>
        <dbReference type="Pfam" id="PF10099"/>
    </source>
</evidence>
<keyword evidence="1" id="KW-0175">Coiled coil</keyword>
<gene>
    <name evidence="3" type="ORF">FMM05_01520</name>
</gene>
<dbReference type="PANTHER" id="PTHR37461:SF1">
    <property type="entry name" value="ANTI-SIGMA-K FACTOR RSKA"/>
    <property type="match status" value="1"/>
</dbReference>
<organism evidence="3 4">
    <name type="scientific">Flavobacterium zepuense</name>
    <dbReference type="NCBI Taxonomy" id="2593302"/>
    <lineage>
        <taxon>Bacteria</taxon>
        <taxon>Pseudomonadati</taxon>
        <taxon>Bacteroidota</taxon>
        <taxon>Flavobacteriia</taxon>
        <taxon>Flavobacteriales</taxon>
        <taxon>Flavobacteriaceae</taxon>
        <taxon>Flavobacterium</taxon>
    </lineage>
</organism>
<evidence type="ECO:0000313" key="3">
    <source>
        <dbReference type="EMBL" id="TRW27345.1"/>
    </source>
</evidence>
<dbReference type="PANTHER" id="PTHR37461">
    <property type="entry name" value="ANTI-SIGMA-K FACTOR RSKA"/>
    <property type="match status" value="1"/>
</dbReference>
<evidence type="ECO:0000313" key="4">
    <source>
        <dbReference type="Proteomes" id="UP000320643"/>
    </source>
</evidence>
<evidence type="ECO:0000256" key="1">
    <source>
        <dbReference type="SAM" id="Coils"/>
    </source>
</evidence>
<feature type="coiled-coil region" evidence="1">
    <location>
        <begin position="121"/>
        <end position="155"/>
    </location>
</feature>
<dbReference type="InterPro" id="IPR051474">
    <property type="entry name" value="Anti-sigma-K/W_factor"/>
</dbReference>
<accession>A0A552VA43</accession>
<dbReference type="AlphaFoldDB" id="A0A552VA43"/>
<proteinExistence type="predicted"/>
<dbReference type="Pfam" id="PF10099">
    <property type="entry name" value="RskA_C"/>
    <property type="match status" value="1"/>
</dbReference>
<dbReference type="Proteomes" id="UP000320643">
    <property type="component" value="Unassembled WGS sequence"/>
</dbReference>
<sequence>MNTEEYIASGILELYVFGLLSENENKEVNDMAHKHEAVQAEILSIEKAVINLSYSVAPHLSAANYEKIRQQLIDKHNNNNGVVQMEPKRGMSQYMGWAAAVILSFGLAYQYYQTDEATKEIQSANAKTSKYEQLVASLEQKNNQAEKALNVVRDNATSVVKLAGQEVAPQSYAKVYLNKNKKEIYVDLAGLPTPPKGKVYQIWALRLDPITPTSIGVIADKNANYGIFKVDNNDGAQAFGITLEPAGGSPSPTMEQLYTLGKV</sequence>
<dbReference type="OrthoDB" id="1420916at2"/>
<reference evidence="3 4" key="1">
    <citation type="submission" date="2019-07" db="EMBL/GenBank/DDBJ databases">
        <title>Flavobacterium sp. nov., isolated from glacier ice.</title>
        <authorList>
            <person name="Liu Q."/>
            <person name="Xin Y.-H."/>
        </authorList>
    </citation>
    <scope>NUCLEOTIDE SEQUENCE [LARGE SCALE GENOMIC DNA]</scope>
    <source>
        <strain evidence="3 4">ZT4R6</strain>
    </source>
</reference>
<dbReference type="GO" id="GO:0005886">
    <property type="term" value="C:plasma membrane"/>
    <property type="evidence" value="ECO:0007669"/>
    <property type="project" value="InterPro"/>
</dbReference>
<feature type="domain" description="Anti-sigma K factor RskA C-terminal" evidence="2">
    <location>
        <begin position="98"/>
        <end position="253"/>
    </location>
</feature>
<keyword evidence="4" id="KW-1185">Reference proteome</keyword>
<dbReference type="InterPro" id="IPR018764">
    <property type="entry name" value="RskA_C"/>
</dbReference>